<keyword evidence="5" id="KW-1185">Reference proteome</keyword>
<keyword evidence="1" id="KW-1133">Transmembrane helix</keyword>
<reference evidence="4" key="1">
    <citation type="submission" date="2020-06" db="EMBL/GenBank/DDBJ databases">
        <authorList>
            <person name="Dong N."/>
        </authorList>
    </citation>
    <scope>NUCLEOTIDE SEQUENCE</scope>
    <source>
        <strain evidence="4">R1692</strain>
    </source>
</reference>
<proteinExistence type="predicted"/>
<comment type="caution">
    <text evidence="4">The sequence shown here is derived from an EMBL/GenBank/DDBJ whole genome shotgun (WGS) entry which is preliminary data.</text>
</comment>
<evidence type="ECO:0000259" key="3">
    <source>
        <dbReference type="Pfam" id="PF16344"/>
    </source>
</evidence>
<feature type="domain" description="FecR protein" evidence="2">
    <location>
        <begin position="184"/>
        <end position="283"/>
    </location>
</feature>
<dbReference type="PANTHER" id="PTHR30273:SF2">
    <property type="entry name" value="PROTEIN FECR"/>
    <property type="match status" value="1"/>
</dbReference>
<evidence type="ECO:0000256" key="1">
    <source>
        <dbReference type="SAM" id="Phobius"/>
    </source>
</evidence>
<dbReference type="Gene3D" id="2.60.120.1440">
    <property type="match status" value="1"/>
</dbReference>
<sequence>MKLSAEIAALIKKHLEGNLSSTDAIELNQWLAEDISHQQFFDKLTHSDELYEDALYYLQLKSDDSEDWLKSLKAKTIQKIDSQKERPLKRRNNWLGYAAAIILLAAISYIFLIPNWEKQASQNPTSFSDIQPAENKAELRLSNGQTIQLRADKDGIKVNEQLTYQDGTDLIKLDDQELSKLTATVQVPKGGKYQVTLPDGSTVFLNASSQLSYPLRFPQERRVVKLEGEAYFSVNESYHQGMKKAFIVTSRDQEVHVTGTEFNISAYPDESDITTTLVEGSVNVLHGQKLSSLKPNQQLTWKNKKARVQTVDVTSFIAWKNNKFLFNETELRQVMKDISRWYDIEVGYSGTIPATYFYGEIERNKNLAEVLTLLEKSGLKFKLNHQGKEPKLIVLP</sequence>
<organism evidence="4 5">
    <name type="scientific">Sphingobacterium hotanense</name>
    <dbReference type="NCBI Taxonomy" id="649196"/>
    <lineage>
        <taxon>Bacteria</taxon>
        <taxon>Pseudomonadati</taxon>
        <taxon>Bacteroidota</taxon>
        <taxon>Sphingobacteriia</taxon>
        <taxon>Sphingobacteriales</taxon>
        <taxon>Sphingobacteriaceae</taxon>
        <taxon>Sphingobacterium</taxon>
    </lineage>
</organism>
<evidence type="ECO:0000313" key="5">
    <source>
        <dbReference type="Proteomes" id="UP001170954"/>
    </source>
</evidence>
<accession>A0ABT7NI30</accession>
<reference evidence="4" key="2">
    <citation type="journal article" date="2022" name="Sci. Total Environ.">
        <title>Prevalence, transmission, and molecular epidemiology of tet(X)-positive bacteria among humans, animals, and environmental niches in China: An epidemiological, and genomic-based study.</title>
        <authorList>
            <person name="Dong N."/>
            <person name="Zeng Y."/>
            <person name="Cai C."/>
            <person name="Sun C."/>
            <person name="Lu J."/>
            <person name="Liu C."/>
            <person name="Zhou H."/>
            <person name="Sun Q."/>
            <person name="Shu L."/>
            <person name="Wang H."/>
            <person name="Wang Y."/>
            <person name="Wang S."/>
            <person name="Wu C."/>
            <person name="Chan E.W."/>
            <person name="Chen G."/>
            <person name="Shen Z."/>
            <person name="Chen S."/>
            <person name="Zhang R."/>
        </authorList>
    </citation>
    <scope>NUCLEOTIDE SEQUENCE</scope>
    <source>
        <strain evidence="4">R1692</strain>
    </source>
</reference>
<feature type="transmembrane region" description="Helical" evidence="1">
    <location>
        <begin position="94"/>
        <end position="116"/>
    </location>
</feature>
<dbReference type="InterPro" id="IPR032508">
    <property type="entry name" value="FecR_C"/>
</dbReference>
<dbReference type="InterPro" id="IPR012373">
    <property type="entry name" value="Ferrdict_sens_TM"/>
</dbReference>
<dbReference type="Proteomes" id="UP001170954">
    <property type="component" value="Unassembled WGS sequence"/>
</dbReference>
<dbReference type="EMBL" id="JACAGK010000002">
    <property type="protein sequence ID" value="MDM1046842.1"/>
    <property type="molecule type" value="Genomic_DNA"/>
</dbReference>
<keyword evidence="1" id="KW-0472">Membrane</keyword>
<dbReference type="PANTHER" id="PTHR30273">
    <property type="entry name" value="PERIPLASMIC SIGNAL SENSOR AND SIGMA FACTOR ACTIVATOR FECR-RELATED"/>
    <property type="match status" value="1"/>
</dbReference>
<feature type="domain" description="Protein FecR C-terminal" evidence="3">
    <location>
        <begin position="323"/>
        <end position="384"/>
    </location>
</feature>
<keyword evidence="1" id="KW-0812">Transmembrane</keyword>
<dbReference type="Pfam" id="PF16344">
    <property type="entry name" value="FecR_C"/>
    <property type="match status" value="1"/>
</dbReference>
<evidence type="ECO:0000313" key="4">
    <source>
        <dbReference type="EMBL" id="MDM1046842.1"/>
    </source>
</evidence>
<dbReference type="RefSeq" id="WP_286650189.1">
    <property type="nucleotide sequence ID" value="NZ_JACAGK010000002.1"/>
</dbReference>
<protein>
    <submittedName>
        <fullName evidence="4">FecR domain-containing protein</fullName>
    </submittedName>
</protein>
<dbReference type="Pfam" id="PF04773">
    <property type="entry name" value="FecR"/>
    <property type="match status" value="1"/>
</dbReference>
<dbReference type="Gene3D" id="3.55.50.30">
    <property type="match status" value="1"/>
</dbReference>
<dbReference type="InterPro" id="IPR006860">
    <property type="entry name" value="FecR"/>
</dbReference>
<name>A0ABT7NI30_9SPHI</name>
<gene>
    <name evidence="4" type="ORF">HX018_01065</name>
</gene>
<evidence type="ECO:0000259" key="2">
    <source>
        <dbReference type="Pfam" id="PF04773"/>
    </source>
</evidence>